<name>A0A9W9JQI3_9HYPO</name>
<protein>
    <submittedName>
        <fullName evidence="2">NACHT domain-containing protein</fullName>
    </submittedName>
</protein>
<dbReference type="GeneID" id="80862577"/>
<comment type="caution">
    <text evidence="2">The sequence shown here is derived from an EMBL/GenBank/DDBJ whole genome shotgun (WGS) entry which is preliminary data.</text>
</comment>
<dbReference type="InterPro" id="IPR056251">
    <property type="entry name" value="Arm_rpt_dom"/>
</dbReference>
<keyword evidence="3" id="KW-1185">Reference proteome</keyword>
<dbReference type="Proteomes" id="UP001140511">
    <property type="component" value="Unassembled WGS sequence"/>
</dbReference>
<dbReference type="RefSeq" id="XP_056033205.1">
    <property type="nucleotide sequence ID" value="XM_056167889.1"/>
</dbReference>
<dbReference type="PROSITE" id="PS50837">
    <property type="entry name" value="NACHT"/>
    <property type="match status" value="1"/>
</dbReference>
<gene>
    <name evidence="2" type="ORF">T069G_00679</name>
</gene>
<dbReference type="InterPro" id="IPR027417">
    <property type="entry name" value="P-loop_NTPase"/>
</dbReference>
<dbReference type="InterPro" id="IPR007111">
    <property type="entry name" value="NACHT_NTPase"/>
</dbReference>
<dbReference type="PANTHER" id="PTHR46312">
    <property type="entry name" value="NACHT DOMAIN-CONTAINING PROTEIN"/>
    <property type="match status" value="1"/>
</dbReference>
<sequence length="1427" mass="161791">MINEFIQSPSETHAIEITSLAPFFDEDDYVRVFDKFHNVIASAAVDGKIVDVELLRAFEAFLHCRQAGLAGKRLNLGSAMLSIQKALDSAVDAAHGQTKYNSIRALLAVLDAMNEVKIEGIVDLKVQNLLKRLEKLRDHKELRLAEVASYSYQALLAIPTDVSPWKKIGASTFKTILGGAKVAGSVWSFDPSKLVEGLVDLTEVPELISSIIEVIKSCSELFQSASNTGKAFKTLKKPKDWYIALRATDGLVWANAPKHMEALLQHPDLPCREGKDFLCGLCAQLELADDLKHDQVVNVLKTFLITQANQVLRDKYTDSDLDLLKIERLDSSKLSMDECYINLAIVRNSVDSNQNRDSDTRLPSPFSILRRLDVWEPPETDRVSLETLFDEKKDTSNNTIRGPPRRILIRGQAGVGKTTLCKKMVYDFIHKDIWAGIIDRVIWVPLRQIKSDLESGQSIADILNQPLPNVERAGKGTLGEALERSFTSDPSRTLFILDGFDEVHRELHSSGNELLLQLLNQPRAIITTRPRGVNRDVFQKIDLELETIGFYPNQVKEYIEKHGSGKAEEIYEFIEGHPVVAGLARIPIQLDAICYSMIAGMLDGDSPPETMTELYHAIERSLWNKDVELLEKRREGSAKPLLKHEAQASYSDDIRRLCQAEINALQSLSFTGLCNNMVEFDPAFLTKFHNQQSIIAGNLPTVKMQSWFTDLDKLSFLRTSDGPLTPTTRSYHFLHLTFQELFAAQFFVQHWISRKDLIVFDYSTKKSTPTKPETFLQMEKYNSSYDVFWRFVAGTIQLQRDEEALNRFFQAIEEEPKDLLGPAHLRLTMHCLAEVNSSAFESPSFVEIRESLDLKMMDWLILESQISRQTVRQLVGETEFPERLLKEVAGFIDFYRKSLREEFAQGLIARPRVSPSLVDLVVEWSRDFADGDADADEYDEDTLNLSFATMSLLWHTPRSTPAAMSLLSKLLDHSDRRIYQHAAVTIWKLAETRTETEYNPLIVRGLLECLHVRNNETRVSVLSELKSMLDLPSDAYEALKSLARDQSLYPKIDGGFAMRSVYAEPEKIKEALVNLTKTVKLLDTSTVVLDNSKPEETQAPQNNREEMIRQALQRWKDRLYDENSAKKLESIENVVLEHLSCPKYPDGQLSTLTLDTLIVDILFEVLRKNGFDGTHLEELSELLAGPGIRYNILNVLAAHFSSQEDILLELASKGQKHYDGRVPDVIFNSVAVLVGGTKPLHRAVAGIIMNQHPRLPKCVSQMLMDNLEVWEGNVRDRALLYLATHWDHTRVFEMAMAKFGVAIQDGQYGEFPPQFCALIRDIAHQAILSPNTAPRYLKFWFMEVELKYPGSGIMHLILRLDEKSLCTVYEMWLEGALEESLCWYVDDNQLCVRTSAGVIERISESSEIISEFLERLEKIKAEMGVPN</sequence>
<dbReference type="InterPro" id="IPR016024">
    <property type="entry name" value="ARM-type_fold"/>
</dbReference>
<feature type="domain" description="NACHT" evidence="1">
    <location>
        <begin position="405"/>
        <end position="520"/>
    </location>
</feature>
<dbReference type="SUPFAM" id="SSF52540">
    <property type="entry name" value="P-loop containing nucleoside triphosphate hydrolases"/>
    <property type="match status" value="1"/>
</dbReference>
<dbReference type="PANTHER" id="PTHR46312:SF2">
    <property type="entry name" value="NUCLEOTIDE-BINDING OLIGOMERIZATION DOMAIN-CONTAINING PROTEIN 2-LIKE"/>
    <property type="match status" value="1"/>
</dbReference>
<evidence type="ECO:0000259" key="1">
    <source>
        <dbReference type="PROSITE" id="PS50837"/>
    </source>
</evidence>
<dbReference type="Pfam" id="PF05729">
    <property type="entry name" value="NACHT"/>
    <property type="match status" value="1"/>
</dbReference>
<dbReference type="SUPFAM" id="SSF48371">
    <property type="entry name" value="ARM repeat"/>
    <property type="match status" value="1"/>
</dbReference>
<evidence type="ECO:0000313" key="3">
    <source>
        <dbReference type="Proteomes" id="UP001140511"/>
    </source>
</evidence>
<reference evidence="2" key="1">
    <citation type="submission" date="2022-09" db="EMBL/GenBank/DDBJ databases">
        <title>Chromosome-level assembly of Trichoderma breve T069, a fungus used in development of biopesticide product.</title>
        <authorList>
            <person name="Lin R."/>
            <person name="Liu T."/>
        </authorList>
    </citation>
    <scope>NUCLEOTIDE SEQUENCE</scope>
    <source>
        <strain evidence="2">T069</strain>
    </source>
</reference>
<dbReference type="Gene3D" id="3.40.50.300">
    <property type="entry name" value="P-loop containing nucleotide triphosphate hydrolases"/>
    <property type="match status" value="1"/>
</dbReference>
<organism evidence="2 3">
    <name type="scientific">Trichoderma breve</name>
    <dbReference type="NCBI Taxonomy" id="2034170"/>
    <lineage>
        <taxon>Eukaryota</taxon>
        <taxon>Fungi</taxon>
        <taxon>Dikarya</taxon>
        <taxon>Ascomycota</taxon>
        <taxon>Pezizomycotina</taxon>
        <taxon>Sordariomycetes</taxon>
        <taxon>Hypocreomycetidae</taxon>
        <taxon>Hypocreales</taxon>
        <taxon>Hypocreaceae</taxon>
        <taxon>Trichoderma</taxon>
    </lineage>
</organism>
<dbReference type="Pfam" id="PF23948">
    <property type="entry name" value="ARM_5"/>
    <property type="match status" value="1"/>
</dbReference>
<dbReference type="Pfam" id="PF23238">
    <property type="entry name" value="DUF7068"/>
    <property type="match status" value="1"/>
</dbReference>
<proteinExistence type="predicted"/>
<dbReference type="EMBL" id="JAOPEN010000001">
    <property type="protein sequence ID" value="KAJ4864149.1"/>
    <property type="molecule type" value="Genomic_DNA"/>
</dbReference>
<dbReference type="InterPro" id="IPR055496">
    <property type="entry name" value="DUF7068"/>
</dbReference>
<evidence type="ECO:0000313" key="2">
    <source>
        <dbReference type="EMBL" id="KAJ4864149.1"/>
    </source>
</evidence>
<accession>A0A9W9JQI3</accession>